<reference evidence="1 2" key="3">
    <citation type="journal article" date="2010" name="BMC Genomics">
        <title>Transcriptome sequencing and comparative analysis of cucumber flowers with different sex types.</title>
        <authorList>
            <person name="Guo S."/>
            <person name="Zheng Y."/>
            <person name="Joung J.G."/>
            <person name="Liu S."/>
            <person name="Zhang Z."/>
            <person name="Crasta O.R."/>
            <person name="Sobral B.W."/>
            <person name="Xu Y."/>
            <person name="Huang S."/>
            <person name="Fei Z."/>
        </authorList>
    </citation>
    <scope>NUCLEOTIDE SEQUENCE [LARGE SCALE GENOMIC DNA]</scope>
    <source>
        <strain evidence="2">cv. 9930</strain>
    </source>
</reference>
<dbReference type="AlphaFoldDB" id="A0A0A0LB76"/>
<reference evidence="1 2" key="2">
    <citation type="journal article" date="2009" name="PLoS ONE">
        <title>An integrated genetic and cytogenetic map of the cucumber genome.</title>
        <authorList>
            <person name="Ren Y."/>
            <person name="Zhang Z."/>
            <person name="Liu J."/>
            <person name="Staub J.E."/>
            <person name="Han Y."/>
            <person name="Cheng Z."/>
            <person name="Li X."/>
            <person name="Lu J."/>
            <person name="Miao H."/>
            <person name="Kang H."/>
            <person name="Xie B."/>
            <person name="Gu X."/>
            <person name="Wang X."/>
            <person name="Du Y."/>
            <person name="Jin W."/>
            <person name="Huang S."/>
        </authorList>
    </citation>
    <scope>NUCLEOTIDE SEQUENCE [LARGE SCALE GENOMIC DNA]</scope>
    <source>
        <strain evidence="2">cv. 9930</strain>
    </source>
</reference>
<sequence>MDGVDGIWWLRSNYARQIELTEMAKFGAYAAFGSSLRLYVGTRSAFPLRLILFLNILINGSHSSTCPVFTALILTSNHERPYSRLLSPHEVLA</sequence>
<reference evidence="1 2" key="1">
    <citation type="journal article" date="2009" name="Nat. Genet.">
        <title>The genome of the cucumber, Cucumis sativus L.</title>
        <authorList>
            <person name="Huang S."/>
            <person name="Li R."/>
            <person name="Zhang Z."/>
            <person name="Li L."/>
            <person name="Gu X."/>
            <person name="Fan W."/>
            <person name="Lucas W.J."/>
            <person name="Wang X."/>
            <person name="Xie B."/>
            <person name="Ni P."/>
            <person name="Ren Y."/>
            <person name="Zhu H."/>
            <person name="Li J."/>
            <person name="Lin K."/>
            <person name="Jin W."/>
            <person name="Fei Z."/>
            <person name="Li G."/>
            <person name="Staub J."/>
            <person name="Kilian A."/>
            <person name="van der Vossen E.A."/>
            <person name="Wu Y."/>
            <person name="Guo J."/>
            <person name="He J."/>
            <person name="Jia Z."/>
            <person name="Ren Y."/>
            <person name="Tian G."/>
            <person name="Lu Y."/>
            <person name="Ruan J."/>
            <person name="Qian W."/>
            <person name="Wang M."/>
            <person name="Huang Q."/>
            <person name="Li B."/>
            <person name="Xuan Z."/>
            <person name="Cao J."/>
            <person name="Asan"/>
            <person name="Wu Z."/>
            <person name="Zhang J."/>
            <person name="Cai Q."/>
            <person name="Bai Y."/>
            <person name="Zhao B."/>
            <person name="Han Y."/>
            <person name="Li Y."/>
            <person name="Li X."/>
            <person name="Wang S."/>
            <person name="Shi Q."/>
            <person name="Liu S."/>
            <person name="Cho W.K."/>
            <person name="Kim J.Y."/>
            <person name="Xu Y."/>
            <person name="Heller-Uszynska K."/>
            <person name="Miao H."/>
            <person name="Cheng Z."/>
            <person name="Zhang S."/>
            <person name="Wu J."/>
            <person name="Yang Y."/>
            <person name="Kang H."/>
            <person name="Li M."/>
            <person name="Liang H."/>
            <person name="Ren X."/>
            <person name="Shi Z."/>
            <person name="Wen M."/>
            <person name="Jian M."/>
            <person name="Yang H."/>
            <person name="Zhang G."/>
            <person name="Yang Z."/>
            <person name="Chen R."/>
            <person name="Liu S."/>
            <person name="Li J."/>
            <person name="Ma L."/>
            <person name="Liu H."/>
            <person name="Zhou Y."/>
            <person name="Zhao J."/>
            <person name="Fang X."/>
            <person name="Li G."/>
            <person name="Fang L."/>
            <person name="Li Y."/>
            <person name="Liu D."/>
            <person name="Zheng H."/>
            <person name="Zhang Y."/>
            <person name="Qin N."/>
            <person name="Li Z."/>
            <person name="Yang G."/>
            <person name="Yang S."/>
            <person name="Bolund L."/>
            <person name="Kristiansen K."/>
            <person name="Zheng H."/>
            <person name="Li S."/>
            <person name="Zhang X."/>
            <person name="Yang H."/>
            <person name="Wang J."/>
            <person name="Sun R."/>
            <person name="Zhang B."/>
            <person name="Jiang S."/>
            <person name="Wang J."/>
            <person name="Du Y."/>
            <person name="Li S."/>
        </authorList>
    </citation>
    <scope>NUCLEOTIDE SEQUENCE [LARGE SCALE GENOMIC DNA]</scope>
    <source>
        <strain evidence="2">cv. 9930</strain>
    </source>
</reference>
<evidence type="ECO:0000313" key="1">
    <source>
        <dbReference type="EMBL" id="KGN59028.1"/>
    </source>
</evidence>
<keyword evidence="2" id="KW-1185">Reference proteome</keyword>
<protein>
    <submittedName>
        <fullName evidence="1">Uncharacterized protein</fullName>
    </submittedName>
</protein>
<accession>A0A0A0LB76</accession>
<reference evidence="1 2" key="4">
    <citation type="journal article" date="2011" name="BMC Genomics">
        <title>RNA-Seq improves annotation of protein-coding genes in the cucumber genome.</title>
        <authorList>
            <person name="Li Z."/>
            <person name="Zhang Z."/>
            <person name="Yan P."/>
            <person name="Huang S."/>
            <person name="Fei Z."/>
            <person name="Lin K."/>
        </authorList>
    </citation>
    <scope>NUCLEOTIDE SEQUENCE [LARGE SCALE GENOMIC DNA]</scope>
    <source>
        <strain evidence="2">cv. 9930</strain>
    </source>
</reference>
<gene>
    <name evidence="1" type="ORF">Csa_3G746600</name>
</gene>
<dbReference type="Gramene" id="KGN59028">
    <property type="protein sequence ID" value="KGN59028"/>
    <property type="gene ID" value="Csa_3G746600"/>
</dbReference>
<dbReference type="EMBL" id="CM002924">
    <property type="protein sequence ID" value="KGN59028.1"/>
    <property type="molecule type" value="Genomic_DNA"/>
</dbReference>
<evidence type="ECO:0000313" key="2">
    <source>
        <dbReference type="Proteomes" id="UP000029981"/>
    </source>
</evidence>
<name>A0A0A0LB76_CUCSA</name>
<dbReference type="Proteomes" id="UP000029981">
    <property type="component" value="Chromosome 3"/>
</dbReference>
<proteinExistence type="predicted"/>
<organism evidence="1 2">
    <name type="scientific">Cucumis sativus</name>
    <name type="common">Cucumber</name>
    <dbReference type="NCBI Taxonomy" id="3659"/>
    <lineage>
        <taxon>Eukaryota</taxon>
        <taxon>Viridiplantae</taxon>
        <taxon>Streptophyta</taxon>
        <taxon>Embryophyta</taxon>
        <taxon>Tracheophyta</taxon>
        <taxon>Spermatophyta</taxon>
        <taxon>Magnoliopsida</taxon>
        <taxon>eudicotyledons</taxon>
        <taxon>Gunneridae</taxon>
        <taxon>Pentapetalae</taxon>
        <taxon>rosids</taxon>
        <taxon>fabids</taxon>
        <taxon>Cucurbitales</taxon>
        <taxon>Cucurbitaceae</taxon>
        <taxon>Benincaseae</taxon>
        <taxon>Cucumis</taxon>
    </lineage>
</organism>